<feature type="compositionally biased region" description="Polar residues" evidence="1">
    <location>
        <begin position="1"/>
        <end position="10"/>
    </location>
</feature>
<feature type="region of interest" description="Disordered" evidence="1">
    <location>
        <begin position="325"/>
        <end position="363"/>
    </location>
</feature>
<evidence type="ECO:0000313" key="3">
    <source>
        <dbReference type="Proteomes" id="UP000054217"/>
    </source>
</evidence>
<protein>
    <submittedName>
        <fullName evidence="2">Uncharacterized protein</fullName>
    </submittedName>
</protein>
<gene>
    <name evidence="2" type="ORF">M404DRAFT_29993</name>
</gene>
<reference evidence="3" key="2">
    <citation type="submission" date="2015-01" db="EMBL/GenBank/DDBJ databases">
        <title>Evolutionary Origins and Diversification of the Mycorrhizal Mutualists.</title>
        <authorList>
            <consortium name="DOE Joint Genome Institute"/>
            <consortium name="Mycorrhizal Genomics Consortium"/>
            <person name="Kohler A."/>
            <person name="Kuo A."/>
            <person name="Nagy L.G."/>
            <person name="Floudas D."/>
            <person name="Copeland A."/>
            <person name="Barry K.W."/>
            <person name="Cichocki N."/>
            <person name="Veneault-Fourrey C."/>
            <person name="LaButti K."/>
            <person name="Lindquist E.A."/>
            <person name="Lipzen A."/>
            <person name="Lundell T."/>
            <person name="Morin E."/>
            <person name="Murat C."/>
            <person name="Riley R."/>
            <person name="Ohm R."/>
            <person name="Sun H."/>
            <person name="Tunlid A."/>
            <person name="Henrissat B."/>
            <person name="Grigoriev I.V."/>
            <person name="Hibbett D.S."/>
            <person name="Martin F."/>
        </authorList>
    </citation>
    <scope>NUCLEOTIDE SEQUENCE [LARGE SCALE GENOMIC DNA]</scope>
    <source>
        <strain evidence="3">Marx 270</strain>
    </source>
</reference>
<reference evidence="2 3" key="1">
    <citation type="submission" date="2014-04" db="EMBL/GenBank/DDBJ databases">
        <authorList>
            <consortium name="DOE Joint Genome Institute"/>
            <person name="Kuo A."/>
            <person name="Kohler A."/>
            <person name="Costa M.D."/>
            <person name="Nagy L.G."/>
            <person name="Floudas D."/>
            <person name="Copeland A."/>
            <person name="Barry K.W."/>
            <person name="Cichocki N."/>
            <person name="Veneault-Fourrey C."/>
            <person name="LaButti K."/>
            <person name="Lindquist E.A."/>
            <person name="Lipzen A."/>
            <person name="Lundell T."/>
            <person name="Morin E."/>
            <person name="Murat C."/>
            <person name="Sun H."/>
            <person name="Tunlid A."/>
            <person name="Henrissat B."/>
            <person name="Grigoriev I.V."/>
            <person name="Hibbett D.S."/>
            <person name="Martin F."/>
            <person name="Nordberg H.P."/>
            <person name="Cantor M.N."/>
            <person name="Hua S.X."/>
        </authorList>
    </citation>
    <scope>NUCLEOTIDE SEQUENCE [LARGE SCALE GENOMIC DNA]</scope>
    <source>
        <strain evidence="2 3">Marx 270</strain>
    </source>
</reference>
<evidence type="ECO:0000313" key="2">
    <source>
        <dbReference type="EMBL" id="KIN99927.1"/>
    </source>
</evidence>
<feature type="region of interest" description="Disordered" evidence="1">
    <location>
        <begin position="1"/>
        <end position="114"/>
    </location>
</feature>
<accession>A0A0C3ISQ6</accession>
<keyword evidence="3" id="KW-1185">Reference proteome</keyword>
<dbReference type="Proteomes" id="UP000054217">
    <property type="component" value="Unassembled WGS sequence"/>
</dbReference>
<dbReference type="HOGENOM" id="CLU_040331_0_0_1"/>
<organism evidence="2 3">
    <name type="scientific">Pisolithus tinctorius Marx 270</name>
    <dbReference type="NCBI Taxonomy" id="870435"/>
    <lineage>
        <taxon>Eukaryota</taxon>
        <taxon>Fungi</taxon>
        <taxon>Dikarya</taxon>
        <taxon>Basidiomycota</taxon>
        <taxon>Agaricomycotina</taxon>
        <taxon>Agaricomycetes</taxon>
        <taxon>Agaricomycetidae</taxon>
        <taxon>Boletales</taxon>
        <taxon>Sclerodermatineae</taxon>
        <taxon>Pisolithaceae</taxon>
        <taxon>Pisolithus</taxon>
    </lineage>
</organism>
<dbReference type="EMBL" id="KN832000">
    <property type="protein sequence ID" value="KIN99927.1"/>
    <property type="molecule type" value="Genomic_DNA"/>
</dbReference>
<dbReference type="InParanoid" id="A0A0C3ISQ6"/>
<sequence length="450" mass="50006">MSYTPNTENPGSDYFDNDFHADIDEPYDPSRPYFYSNASPAPRLSEPPVRSISPAVSANSSHGVIRSVPALQRARKDARKGKSKAQSGPPEPRYDPTFRACNTPPLSQAGYRSPSLLPRAGPSYAAPSVAPANLSAPTVTPAAPSTARWVAPEASVFLGYMRLLNDFERWESHGWRAGEHHEHLWVLSKIFRSSEVIGKRVHDQVAMAEGSFEAHTYEDIDKANSAILQETLKTQEAVIKIIHEDYGPSLISSFQAFLDRTPVDVVRLEDWAYLRTLTEWKHGRSQEKKLTSDSRYNMEPEEAERLKEMSKRGVAIAGRRLYRARVESTSRPSRTCSHPSPSTDRPATGSTSLLRPEVTPLEEPSSTLLRHQELYQQLPSSLYLSPPSVRENLVGSFPSIGNIPSINSPVTDVHALDIGRLTAQLAVATNSEIRSWVQQGLYPPSEDLRP</sequence>
<dbReference type="AlphaFoldDB" id="A0A0C3ISQ6"/>
<evidence type="ECO:0000256" key="1">
    <source>
        <dbReference type="SAM" id="MobiDB-lite"/>
    </source>
</evidence>
<proteinExistence type="predicted"/>
<feature type="compositionally biased region" description="Polar residues" evidence="1">
    <location>
        <begin position="327"/>
        <end position="353"/>
    </location>
</feature>
<name>A0A0C3ISQ6_PISTI</name>